<dbReference type="PANTHER" id="PTHR30600">
    <property type="entry name" value="CYTOCHROME C PEROXIDASE-RELATED"/>
    <property type="match status" value="1"/>
</dbReference>
<keyword evidence="7" id="KW-1185">Reference proteome</keyword>
<accession>A0ABV4B4K4</accession>
<dbReference type="Gene3D" id="1.10.760.10">
    <property type="entry name" value="Cytochrome c-like domain"/>
    <property type="match status" value="1"/>
</dbReference>
<dbReference type="InterPro" id="IPR010538">
    <property type="entry name" value="DHOR"/>
</dbReference>
<dbReference type="RefSeq" id="WP_369460153.1">
    <property type="nucleotide sequence ID" value="NZ_JBGBDC010000005.1"/>
</dbReference>
<dbReference type="InterPro" id="IPR036909">
    <property type="entry name" value="Cyt_c-like_dom_sf"/>
</dbReference>
<dbReference type="PIRSF" id="PIRSF028099">
    <property type="entry name" value="DUF1111"/>
    <property type="match status" value="1"/>
</dbReference>
<evidence type="ECO:0000256" key="3">
    <source>
        <dbReference type="ARBA" id="ARBA00023004"/>
    </source>
</evidence>
<evidence type="ECO:0000313" key="6">
    <source>
        <dbReference type="EMBL" id="MEY2251790.1"/>
    </source>
</evidence>
<reference evidence="6 7" key="1">
    <citation type="journal article" date="2016" name="Int. J. Syst. Evol. Microbiol.">
        <title>Description of Comamonas sediminis sp. nov., isolated from lagoon sediments.</title>
        <authorList>
            <person name="Subhash Y."/>
            <person name="Bang J.J."/>
            <person name="You T.H."/>
            <person name="Lee S.S."/>
        </authorList>
    </citation>
    <scope>NUCLEOTIDE SEQUENCE [LARGE SCALE GENOMIC DNA]</scope>
    <source>
        <strain evidence="6 7">JCM 31169</strain>
    </source>
</reference>
<organism evidence="6 7">
    <name type="scientific">Comamonas sediminis</name>
    <dbReference type="NCBI Taxonomy" id="1783360"/>
    <lineage>
        <taxon>Bacteria</taxon>
        <taxon>Pseudomonadati</taxon>
        <taxon>Pseudomonadota</taxon>
        <taxon>Betaproteobacteria</taxon>
        <taxon>Burkholderiales</taxon>
        <taxon>Comamonadaceae</taxon>
        <taxon>Comamonas</taxon>
    </lineage>
</organism>
<dbReference type="Proteomes" id="UP001562178">
    <property type="component" value="Unassembled WGS sequence"/>
</dbReference>
<protein>
    <submittedName>
        <fullName evidence="6">Di-heme oxidoredictase family protein</fullName>
    </submittedName>
</protein>
<keyword evidence="2 4" id="KW-0479">Metal-binding</keyword>
<keyword evidence="3 4" id="KW-0408">Iron</keyword>
<gene>
    <name evidence="6" type="ORF">AB7A72_12310</name>
</gene>
<dbReference type="EMBL" id="JBGBDC010000005">
    <property type="protein sequence ID" value="MEY2251790.1"/>
    <property type="molecule type" value="Genomic_DNA"/>
</dbReference>
<evidence type="ECO:0000256" key="2">
    <source>
        <dbReference type="ARBA" id="ARBA00022723"/>
    </source>
</evidence>
<comment type="caution">
    <text evidence="6">The sequence shown here is derived from an EMBL/GenBank/DDBJ whole genome shotgun (WGS) entry which is preliminary data.</text>
</comment>
<dbReference type="InterPro" id="IPR009056">
    <property type="entry name" value="Cyt_c-like_dom"/>
</dbReference>
<proteinExistence type="predicted"/>
<dbReference type="SUPFAM" id="SSF46626">
    <property type="entry name" value="Cytochrome c"/>
    <property type="match status" value="1"/>
</dbReference>
<dbReference type="PROSITE" id="PS51007">
    <property type="entry name" value="CYTC"/>
    <property type="match status" value="1"/>
</dbReference>
<dbReference type="InterPro" id="IPR051395">
    <property type="entry name" value="Cytochrome_c_Peroxidase/MauG"/>
</dbReference>
<evidence type="ECO:0000313" key="7">
    <source>
        <dbReference type="Proteomes" id="UP001562178"/>
    </source>
</evidence>
<feature type="domain" description="Cytochrome c" evidence="5">
    <location>
        <begin position="383"/>
        <end position="519"/>
    </location>
</feature>
<dbReference type="PANTHER" id="PTHR30600:SF4">
    <property type="entry name" value="CYTOCHROME C DOMAIN-CONTAINING PROTEIN"/>
    <property type="match status" value="1"/>
</dbReference>
<keyword evidence="1 4" id="KW-0349">Heme</keyword>
<sequence>MSVKMNDNKPGGRVQRLAWAAAGLCAATALVVALRPEASVAQTSAPAEAAAAAPVQDPSEMTGGDTTVFATGKNAFSFPFASLADAERTRFVIGNSFFKRNWVEAPASTRLRDGLGPHFIARSCAGCHVMDGRGEPPEFHRTLGPDPEPTVALLIRLSVPGKADPHAGVVPEPTYGDQFNNAAVQGVKPEGIVRIHGTPIKGRFADGTAYELIQPRYELTDLGYGPMAKDVMLSPRIAPQVVGVGLIEAIAEADILANVQEQAALAGPIKGQVNRVWDAYGQREAIGRFGWKANSPSVAHQTANAFSGDMGITSRIFPNENCTPAQKDCLAAPHGGGLDKSTAGRTAAQARADAPEIDDKTLDDVIFYQATLAPAARRNINDSAVKLGQRLFAQAQCAVCHKPSYVTGPGPFPRLTAKNIAGQKIWPYTDLLLHDMGPALADGRPDFLANGQQWRTPPLWGIGLIQDVNGHQRLLHDGRARGVLEAILWHGGEAEQAKQQVLNMEASEREALVKFVESL</sequence>
<evidence type="ECO:0000256" key="4">
    <source>
        <dbReference type="PROSITE-ProRule" id="PRU00433"/>
    </source>
</evidence>
<evidence type="ECO:0000259" key="5">
    <source>
        <dbReference type="PROSITE" id="PS51007"/>
    </source>
</evidence>
<dbReference type="Pfam" id="PF06537">
    <property type="entry name" value="DHOR"/>
    <property type="match status" value="2"/>
</dbReference>
<evidence type="ECO:0000256" key="1">
    <source>
        <dbReference type="ARBA" id="ARBA00022617"/>
    </source>
</evidence>
<name>A0ABV4B4K4_9BURK</name>